<dbReference type="PANTHER" id="PTHR38445:SF10">
    <property type="entry name" value="GNTR-FAMILY TRANSCRIPTIONAL REGULATOR"/>
    <property type="match status" value="1"/>
</dbReference>
<reference evidence="5 6" key="1">
    <citation type="submission" date="2016-10" db="EMBL/GenBank/DDBJ databases">
        <authorList>
            <person name="de Groot N.N."/>
        </authorList>
    </citation>
    <scope>NUCLEOTIDE SEQUENCE [LARGE SCALE GENOMIC DNA]</scope>
    <source>
        <strain evidence="5">MBHS1</strain>
    </source>
</reference>
<protein>
    <submittedName>
        <fullName evidence="5">HTH-type transcriptional repressor YtrA</fullName>
    </submittedName>
</protein>
<gene>
    <name evidence="5" type="primary">ytrA</name>
    <name evidence="5" type="ORF">MBHS_01079</name>
</gene>
<keyword evidence="3" id="KW-0804">Transcription</keyword>
<dbReference type="InterPro" id="IPR036388">
    <property type="entry name" value="WH-like_DNA-bd_sf"/>
</dbReference>
<dbReference type="CDD" id="cd07377">
    <property type="entry name" value="WHTH_GntR"/>
    <property type="match status" value="1"/>
</dbReference>
<dbReference type="PANTHER" id="PTHR38445">
    <property type="entry name" value="HTH-TYPE TRANSCRIPTIONAL REPRESSOR YTRA"/>
    <property type="match status" value="1"/>
</dbReference>
<keyword evidence="2" id="KW-0238">DNA-binding</keyword>
<dbReference type="GO" id="GO:0003677">
    <property type="term" value="F:DNA binding"/>
    <property type="evidence" value="ECO:0007669"/>
    <property type="project" value="UniProtKB-KW"/>
</dbReference>
<dbReference type="InterPro" id="IPR036390">
    <property type="entry name" value="WH_DNA-bd_sf"/>
</dbReference>
<dbReference type="EMBL" id="FMSV02000175">
    <property type="protein sequence ID" value="SEH05226.1"/>
    <property type="molecule type" value="Genomic_DNA"/>
</dbReference>
<sequence>MEFSKNKSIYMQIADYFYGNILLEKWRVDEKVPSVRQMAVDLEVNPNTVMRTYTMLQDKNIIYNQRGIGFFVSTEAKDIVKDLVKEQFTSIELPEMFKSMQMLGIDIKEIQEYYSNWKSNL</sequence>
<name>A0A1H6F837_9GAMM</name>
<evidence type="ECO:0000313" key="6">
    <source>
        <dbReference type="Proteomes" id="UP000236724"/>
    </source>
</evidence>
<evidence type="ECO:0000256" key="3">
    <source>
        <dbReference type="ARBA" id="ARBA00023163"/>
    </source>
</evidence>
<keyword evidence="1" id="KW-0805">Transcription regulation</keyword>
<accession>A0A1H6F837</accession>
<dbReference type="Gene3D" id="1.10.287.100">
    <property type="match status" value="1"/>
</dbReference>
<evidence type="ECO:0000256" key="1">
    <source>
        <dbReference type="ARBA" id="ARBA00023015"/>
    </source>
</evidence>
<dbReference type="Pfam" id="PF00392">
    <property type="entry name" value="GntR"/>
    <property type="match status" value="1"/>
</dbReference>
<dbReference type="SUPFAM" id="SSF46785">
    <property type="entry name" value="Winged helix' DNA-binding domain"/>
    <property type="match status" value="1"/>
</dbReference>
<feature type="domain" description="HTH gntR-type" evidence="4">
    <location>
        <begin position="7"/>
        <end position="75"/>
    </location>
</feature>
<dbReference type="InterPro" id="IPR000524">
    <property type="entry name" value="Tscrpt_reg_HTH_GntR"/>
</dbReference>
<evidence type="ECO:0000313" key="5">
    <source>
        <dbReference type="EMBL" id="SEH05226.1"/>
    </source>
</evidence>
<dbReference type="GO" id="GO:0003700">
    <property type="term" value="F:DNA-binding transcription factor activity"/>
    <property type="evidence" value="ECO:0007669"/>
    <property type="project" value="InterPro"/>
</dbReference>
<dbReference type="RefSeq" id="WP_103919188.1">
    <property type="nucleotide sequence ID" value="NZ_FMSV02000175.1"/>
</dbReference>
<dbReference type="Gene3D" id="1.10.10.10">
    <property type="entry name" value="Winged helix-like DNA-binding domain superfamily/Winged helix DNA-binding domain"/>
    <property type="match status" value="1"/>
</dbReference>
<dbReference type="Proteomes" id="UP000236724">
    <property type="component" value="Unassembled WGS sequence"/>
</dbReference>
<dbReference type="AlphaFoldDB" id="A0A1H6F837"/>
<evidence type="ECO:0000259" key="4">
    <source>
        <dbReference type="PROSITE" id="PS50949"/>
    </source>
</evidence>
<dbReference type="SMART" id="SM00345">
    <property type="entry name" value="HTH_GNTR"/>
    <property type="match status" value="1"/>
</dbReference>
<evidence type="ECO:0000256" key="2">
    <source>
        <dbReference type="ARBA" id="ARBA00023125"/>
    </source>
</evidence>
<dbReference type="PROSITE" id="PS50949">
    <property type="entry name" value="HTH_GNTR"/>
    <property type="match status" value="1"/>
</dbReference>
<keyword evidence="6" id="KW-1185">Reference proteome</keyword>
<proteinExistence type="predicted"/>
<organism evidence="5 6">
    <name type="scientific">Candidatus Venteria ishoeyi</name>
    <dbReference type="NCBI Taxonomy" id="1899563"/>
    <lineage>
        <taxon>Bacteria</taxon>
        <taxon>Pseudomonadati</taxon>
        <taxon>Pseudomonadota</taxon>
        <taxon>Gammaproteobacteria</taxon>
        <taxon>Thiotrichales</taxon>
        <taxon>Thiotrichaceae</taxon>
        <taxon>Venteria</taxon>
    </lineage>
</organism>
<dbReference type="OrthoDB" id="9804020at2"/>